<accession>A0A0B0DDC3</accession>
<comment type="subcellular location">
    <subcellularLocation>
        <location evidence="1">Cell membrane</location>
        <topology evidence="1">Multi-pass membrane protein</topology>
    </subcellularLocation>
</comment>
<reference evidence="7 8" key="1">
    <citation type="submission" date="2014-09" db="EMBL/GenBank/DDBJ databases">
        <title>High-quality draft genome sequence of Kocuria marina SO9-6, an actinobacterium isolated from a copper mine.</title>
        <authorList>
            <person name="Castro D.B."/>
            <person name="Pereira L.B."/>
            <person name="Silva M.V."/>
            <person name="Silva B.P."/>
            <person name="Zanardi B.R."/>
            <person name="Carlos C."/>
            <person name="Belgini D.R."/>
            <person name="Limache E.G."/>
            <person name="Lacerda G.V."/>
            <person name="Nery M.B."/>
            <person name="Gomes M.B."/>
            <person name="Souza S."/>
            <person name="Silva T.M."/>
            <person name="Rodrigues V.D."/>
            <person name="Paulino L.C."/>
            <person name="Vicentini R."/>
            <person name="Ferraz L.F."/>
            <person name="Ottoboni L.M."/>
        </authorList>
    </citation>
    <scope>NUCLEOTIDE SEQUENCE [LARGE SCALE GENOMIC DNA]</scope>
    <source>
        <strain evidence="7 8">SO9-6</strain>
    </source>
</reference>
<dbReference type="InterPro" id="IPR002758">
    <property type="entry name" value="Cation_antiport_E"/>
</dbReference>
<dbReference type="eggNOG" id="COG1863">
    <property type="taxonomic scope" value="Bacteria"/>
</dbReference>
<dbReference type="GO" id="GO:0008324">
    <property type="term" value="F:monoatomic cation transmembrane transporter activity"/>
    <property type="evidence" value="ECO:0007669"/>
    <property type="project" value="InterPro"/>
</dbReference>
<proteinExistence type="inferred from homology"/>
<comment type="caution">
    <text evidence="7">The sequence shown here is derived from an EMBL/GenBank/DDBJ whole genome shotgun (WGS) entry which is preliminary data.</text>
</comment>
<organism evidence="7 8">
    <name type="scientific">Kocuria marina</name>
    <dbReference type="NCBI Taxonomy" id="223184"/>
    <lineage>
        <taxon>Bacteria</taxon>
        <taxon>Bacillati</taxon>
        <taxon>Actinomycetota</taxon>
        <taxon>Actinomycetes</taxon>
        <taxon>Micrococcales</taxon>
        <taxon>Micrococcaceae</taxon>
        <taxon>Kocuria</taxon>
    </lineage>
</organism>
<name>A0A0B0DDC3_9MICC</name>
<sequence>MSWLTWPFRVLGFLVWYAGQIVSSSTAVLRDNLTPGQNSTPGVARVRTRCRSDLEVTLLAALITLTPGTLTLGMHDAPVAAQRRRDAEDIRTLYVHSLYSGDADSVRDEVRELEIRLLRAVRRSGGTS</sequence>
<keyword evidence="4" id="KW-0812">Transmembrane</keyword>
<dbReference type="PANTHER" id="PTHR34584">
    <property type="entry name" value="NA(+)/H(+) ANTIPORTER SUBUNIT E1"/>
    <property type="match status" value="1"/>
</dbReference>
<comment type="similarity">
    <text evidence="2">Belongs to the CPA3 antiporters (TC 2.A.63) subunit E family.</text>
</comment>
<dbReference type="GO" id="GO:0005886">
    <property type="term" value="C:plasma membrane"/>
    <property type="evidence" value="ECO:0007669"/>
    <property type="project" value="UniProtKB-SubCell"/>
</dbReference>
<dbReference type="PANTHER" id="PTHR34584:SF1">
    <property type="entry name" value="NA(+)_H(+) ANTIPORTER SUBUNIT E1"/>
    <property type="match status" value="1"/>
</dbReference>
<evidence type="ECO:0000256" key="6">
    <source>
        <dbReference type="ARBA" id="ARBA00023136"/>
    </source>
</evidence>
<gene>
    <name evidence="7" type="ORF">AS25_02775</name>
</gene>
<evidence type="ECO:0000256" key="3">
    <source>
        <dbReference type="ARBA" id="ARBA00022475"/>
    </source>
</evidence>
<keyword evidence="5" id="KW-1133">Transmembrane helix</keyword>
<protein>
    <submittedName>
        <fullName evidence="7">Sodium:proton antiporter</fullName>
    </submittedName>
</protein>
<dbReference type="EMBL" id="JROM01000016">
    <property type="protein sequence ID" value="KHE74770.1"/>
    <property type="molecule type" value="Genomic_DNA"/>
</dbReference>
<dbReference type="RefSeq" id="WP_035961142.1">
    <property type="nucleotide sequence ID" value="NZ_JROM01000016.1"/>
</dbReference>
<dbReference type="STRING" id="223184.AS25_02775"/>
<evidence type="ECO:0000256" key="4">
    <source>
        <dbReference type="ARBA" id="ARBA00022692"/>
    </source>
</evidence>
<keyword evidence="3" id="KW-1003">Cell membrane</keyword>
<keyword evidence="6" id="KW-0472">Membrane</keyword>
<evidence type="ECO:0000313" key="7">
    <source>
        <dbReference type="EMBL" id="KHE74770.1"/>
    </source>
</evidence>
<evidence type="ECO:0000256" key="5">
    <source>
        <dbReference type="ARBA" id="ARBA00022989"/>
    </source>
</evidence>
<dbReference type="Pfam" id="PF01899">
    <property type="entry name" value="MNHE"/>
    <property type="match status" value="1"/>
</dbReference>
<dbReference type="AlphaFoldDB" id="A0A0B0DDC3"/>
<evidence type="ECO:0000313" key="8">
    <source>
        <dbReference type="Proteomes" id="UP000030664"/>
    </source>
</evidence>
<evidence type="ECO:0000256" key="2">
    <source>
        <dbReference type="ARBA" id="ARBA00006228"/>
    </source>
</evidence>
<evidence type="ECO:0000256" key="1">
    <source>
        <dbReference type="ARBA" id="ARBA00004651"/>
    </source>
</evidence>
<dbReference type="Proteomes" id="UP000030664">
    <property type="component" value="Unassembled WGS sequence"/>
</dbReference>